<comment type="caution">
    <text evidence="1">The sequence shown here is derived from an EMBL/GenBank/DDBJ whole genome shotgun (WGS) entry which is preliminary data.</text>
</comment>
<dbReference type="EMBL" id="RCTY01000001">
    <property type="protein sequence ID" value="ROU09410.1"/>
    <property type="molecule type" value="Genomic_DNA"/>
</dbReference>
<gene>
    <name evidence="1" type="ORF">D9T17_00845</name>
</gene>
<sequence>MFDPEVEEKLFLAGTANFNLNVVEGEAYARWRLSLFDALGLLRPHFDADCAQWYEVARQAAHRPMDALELKPTRDHIVEYRRSQLGLDKFHQYYTEPMDALTRVFMFALETWPECHRSMMVAGIGQDIDTVADIILEHFGHGRELVEILEKRYKP</sequence>
<organism evidence="1 2">
    <name type="scientific">Lysobacter enzymogenes</name>
    <dbReference type="NCBI Taxonomy" id="69"/>
    <lineage>
        <taxon>Bacteria</taxon>
        <taxon>Pseudomonadati</taxon>
        <taxon>Pseudomonadota</taxon>
        <taxon>Gammaproteobacteria</taxon>
        <taxon>Lysobacterales</taxon>
        <taxon>Lysobacteraceae</taxon>
        <taxon>Lysobacter</taxon>
    </lineage>
</organism>
<evidence type="ECO:0000313" key="2">
    <source>
        <dbReference type="Proteomes" id="UP000275910"/>
    </source>
</evidence>
<protein>
    <submittedName>
        <fullName evidence="1">Uncharacterized protein</fullName>
    </submittedName>
</protein>
<dbReference type="RefSeq" id="WP_123645624.1">
    <property type="nucleotide sequence ID" value="NZ_RCTY01000001.1"/>
</dbReference>
<reference evidence="1 2" key="1">
    <citation type="submission" date="2018-10" db="EMBL/GenBank/DDBJ databases">
        <title>The genome of Lysobacter enzymogenes OH11.</title>
        <authorList>
            <person name="Liu F."/>
            <person name="Zhao Y."/>
            <person name="Qian G."/>
            <person name="Chen Y."/>
            <person name="Xu H."/>
        </authorList>
    </citation>
    <scope>NUCLEOTIDE SEQUENCE [LARGE SCALE GENOMIC DNA]</scope>
    <source>
        <strain evidence="1 2">OH11</strain>
    </source>
</reference>
<accession>A0A3N2RPL4</accession>
<evidence type="ECO:0000313" key="1">
    <source>
        <dbReference type="EMBL" id="ROU09410.1"/>
    </source>
</evidence>
<dbReference type="Proteomes" id="UP000275910">
    <property type="component" value="Unassembled WGS sequence"/>
</dbReference>
<dbReference type="AlphaFoldDB" id="A0A3N2RPL4"/>
<name>A0A3N2RPL4_LYSEN</name>
<proteinExistence type="predicted"/>